<dbReference type="Proteomes" id="UP000583752">
    <property type="component" value="Unassembled WGS sequence"/>
</dbReference>
<evidence type="ECO:0000313" key="1">
    <source>
        <dbReference type="EMBL" id="NML62184.1"/>
    </source>
</evidence>
<protein>
    <submittedName>
        <fullName evidence="1">Uncharacterized protein</fullName>
    </submittedName>
</protein>
<name>A0A848HLT9_9BURK</name>
<reference evidence="1 2" key="1">
    <citation type="submission" date="2020-04" db="EMBL/GenBank/DDBJ databases">
        <title>Massilia sp. RP-1-19 isolated from soil.</title>
        <authorList>
            <person name="Dahal R.H."/>
        </authorList>
    </citation>
    <scope>NUCLEOTIDE SEQUENCE [LARGE SCALE GENOMIC DNA]</scope>
    <source>
        <strain evidence="1 2">RP-1-19</strain>
    </source>
</reference>
<keyword evidence="2" id="KW-1185">Reference proteome</keyword>
<proteinExistence type="predicted"/>
<evidence type="ECO:0000313" key="2">
    <source>
        <dbReference type="Proteomes" id="UP000583752"/>
    </source>
</evidence>
<accession>A0A848HLT9</accession>
<organism evidence="1 2">
    <name type="scientific">Massilia polaris</name>
    <dbReference type="NCBI Taxonomy" id="2728846"/>
    <lineage>
        <taxon>Bacteria</taxon>
        <taxon>Pseudomonadati</taxon>
        <taxon>Pseudomonadota</taxon>
        <taxon>Betaproteobacteria</taxon>
        <taxon>Burkholderiales</taxon>
        <taxon>Oxalobacteraceae</taxon>
        <taxon>Telluria group</taxon>
        <taxon>Massilia</taxon>
    </lineage>
</organism>
<sequence length="114" mass="12674">MATCCIRTWSSASCQYRCLRPTARAMELAWQAGWADSVGSDRLAQRFDRLWEGPAGLKVPSLLLNATVVDGGNRIIASNIAIDGSFPDAFDAYHELIDLRRARAMGQGDRRRLF</sequence>
<dbReference type="EMBL" id="JABBGG010000007">
    <property type="protein sequence ID" value="NML62184.1"/>
    <property type="molecule type" value="Genomic_DNA"/>
</dbReference>
<gene>
    <name evidence="1" type="ORF">HHL21_14080</name>
</gene>
<dbReference type="AlphaFoldDB" id="A0A848HLT9"/>
<dbReference type="RefSeq" id="WP_169466875.1">
    <property type="nucleotide sequence ID" value="NZ_JABBGG010000007.1"/>
</dbReference>
<comment type="caution">
    <text evidence="1">The sequence shown here is derived from an EMBL/GenBank/DDBJ whole genome shotgun (WGS) entry which is preliminary data.</text>
</comment>